<proteinExistence type="predicted"/>
<dbReference type="InterPro" id="IPR000719">
    <property type="entry name" value="Prot_kinase_dom"/>
</dbReference>
<dbReference type="Gene3D" id="3.30.200.20">
    <property type="entry name" value="Phosphorylase Kinase, domain 1"/>
    <property type="match status" value="1"/>
</dbReference>
<evidence type="ECO:0000313" key="9">
    <source>
        <dbReference type="EMBL" id="OPC79240.1"/>
    </source>
</evidence>
<dbReference type="CDD" id="cd14014">
    <property type="entry name" value="STKc_PknB_like"/>
    <property type="match status" value="1"/>
</dbReference>
<evidence type="ECO:0000256" key="6">
    <source>
        <dbReference type="ARBA" id="ARBA00022840"/>
    </source>
</evidence>
<dbReference type="SMART" id="SM01260">
    <property type="entry name" value="LANC_like"/>
    <property type="match status" value="1"/>
</dbReference>
<dbReference type="SUPFAM" id="SSF56112">
    <property type="entry name" value="Protein kinase-like (PK-like)"/>
    <property type="match status" value="1"/>
</dbReference>
<dbReference type="SMR" id="A0A1T3NR99"/>
<dbReference type="OrthoDB" id="1492512at2"/>
<feature type="domain" description="Protein kinase" evidence="8">
    <location>
        <begin position="209"/>
        <end position="471"/>
    </location>
</feature>
<dbReference type="NCBIfam" id="NF038150">
    <property type="entry name" value="lanthi_synth_IV"/>
    <property type="match status" value="1"/>
</dbReference>
<dbReference type="SMART" id="SM00220">
    <property type="entry name" value="S_TKc"/>
    <property type="match status" value="1"/>
</dbReference>
<dbReference type="EC" id="2.7.11.1" evidence="1"/>
<sequence length="862" mass="90022">MGKVRAVPDGSVQDLSRRLDTLIAGHDRRHRADSVWLHLFDPRMPPMDHGWKLHVSTRPEDFTETLDLLVPVLLRYTCLAKFAAGTAVLEEINAGVRDPALVGKAITVYPRERDVAALGRELAEALAGRGGPRVLGDRRVRPDAPVYYRYGPFRASGGDDAALVMTGPDGQRFPGRATVRYRQPPWAADPFGAAAPTPGRTARLIGGRYRLTGGIARSPHGDVYRALDNATGDRVVIKQARAYAGEDGGGLDARDRLRHERAVLGALSGLDGVPRVIDHLRHGEDEYLVTTDCGPGDLRRDVLGHGPYPGDARSGRRISELARRLLAVLDGIHERGVVVCDLKPANVVLDADGNARIVDFGISALDTRRPAGGTPGYTPAPDPDGGSPVPVDDLYALGATLHYALTGLDPVIVDPDPAVNRQRTLACLAAALPGVAHRPVRAMVAALLSPDPAERSACARRLRAGRPEPAPGRRLPAPPRVTAALLDDVIGHTVAACVRGVADWPAASGPRPGSTLTLYVGAAGVGLELLHHTDRPDVAGAVAHLAHRTAAHPELGELSDTLYTGRTGVDLFLWAAADLPGGAPAPDTPPAARPYDDTGDQIGGAAGGGTGHLLLAAAARAAGDPERAGVHLAAAAHCAGLLVARHGEPGPDELGLPPASSRAAYAHGFAHGRAGIVYFLDAYRRTDPHAAPAVHAAAREGLADLAARTPDLLASAALPGAARNFGSWCRGMAGIGTTLIAAGVADGDPKLLEPGLRCARLCHSLAPRMSLVSQCCGLSGIGELLVDAAVATGDDELWRAAEDVIGLILARSGGTARRPLLPDNSRTASSPAWGTGSAGVLSFFRRVRQRGGQRLLAPTTSP</sequence>
<evidence type="ECO:0000313" key="10">
    <source>
        <dbReference type="Proteomes" id="UP000190037"/>
    </source>
</evidence>
<organism evidence="9 10">
    <name type="scientific">Embleya scabrispora</name>
    <dbReference type="NCBI Taxonomy" id="159449"/>
    <lineage>
        <taxon>Bacteria</taxon>
        <taxon>Bacillati</taxon>
        <taxon>Actinomycetota</taxon>
        <taxon>Actinomycetes</taxon>
        <taxon>Kitasatosporales</taxon>
        <taxon>Streptomycetaceae</taxon>
        <taxon>Embleya</taxon>
    </lineage>
</organism>
<dbReference type="PANTHER" id="PTHR43289">
    <property type="entry name" value="MITOGEN-ACTIVATED PROTEIN KINASE KINASE KINASE 20-RELATED"/>
    <property type="match status" value="1"/>
</dbReference>
<dbReference type="Pfam" id="PF25816">
    <property type="entry name" value="RamC_N"/>
    <property type="match status" value="1"/>
</dbReference>
<dbReference type="GO" id="GO:0005524">
    <property type="term" value="F:ATP binding"/>
    <property type="evidence" value="ECO:0007669"/>
    <property type="project" value="UniProtKB-KW"/>
</dbReference>
<dbReference type="SUPFAM" id="SSF158745">
    <property type="entry name" value="LanC-like"/>
    <property type="match status" value="1"/>
</dbReference>
<dbReference type="InterPro" id="IPR012341">
    <property type="entry name" value="6hp_glycosidase-like_sf"/>
</dbReference>
<dbReference type="InterPro" id="IPR057929">
    <property type="entry name" value="RamC_N"/>
</dbReference>
<evidence type="ECO:0000256" key="7">
    <source>
        <dbReference type="SAM" id="MobiDB-lite"/>
    </source>
</evidence>
<keyword evidence="10" id="KW-1185">Reference proteome</keyword>
<dbReference type="Gene3D" id="1.50.10.10">
    <property type="match status" value="1"/>
</dbReference>
<dbReference type="EMBL" id="MWQN01000002">
    <property type="protein sequence ID" value="OPC79240.1"/>
    <property type="molecule type" value="Genomic_DNA"/>
</dbReference>
<name>A0A1T3NR99_9ACTN</name>
<dbReference type="AlphaFoldDB" id="A0A1T3NR99"/>
<reference evidence="9 10" key="1">
    <citation type="submission" date="2017-03" db="EMBL/GenBank/DDBJ databases">
        <title>Draft genome sequence of Streptomyces scabrisporus NF3, endophyte isolated from Amphipterygium adstringens.</title>
        <authorList>
            <person name="Vazquez M."/>
            <person name="Ceapa C.D."/>
            <person name="Rodriguez Luna D."/>
            <person name="Sanchez Esquivel S."/>
        </authorList>
    </citation>
    <scope>NUCLEOTIDE SEQUENCE [LARGE SCALE GENOMIC DNA]</scope>
    <source>
        <strain evidence="9 10">NF3</strain>
    </source>
</reference>
<dbReference type="GO" id="GO:0004674">
    <property type="term" value="F:protein serine/threonine kinase activity"/>
    <property type="evidence" value="ECO:0007669"/>
    <property type="project" value="UniProtKB-KW"/>
</dbReference>
<dbReference type="InterPro" id="IPR011009">
    <property type="entry name" value="Kinase-like_dom_sf"/>
</dbReference>
<dbReference type="PROSITE" id="PS50011">
    <property type="entry name" value="PROTEIN_KINASE_DOM"/>
    <property type="match status" value="1"/>
</dbReference>
<dbReference type="GO" id="GO:0031179">
    <property type="term" value="P:peptide modification"/>
    <property type="evidence" value="ECO:0007669"/>
    <property type="project" value="InterPro"/>
</dbReference>
<keyword evidence="6" id="KW-0067">ATP-binding</keyword>
<dbReference type="PANTHER" id="PTHR43289:SF6">
    <property type="entry name" value="SERINE_THREONINE-PROTEIN KINASE NEKL-3"/>
    <property type="match status" value="1"/>
</dbReference>
<dbReference type="PRINTS" id="PR01950">
    <property type="entry name" value="LANCSUPER"/>
</dbReference>
<dbReference type="Pfam" id="PF00069">
    <property type="entry name" value="Pkinase"/>
    <property type="match status" value="1"/>
</dbReference>
<accession>A0A1T3NR99</accession>
<keyword evidence="5 9" id="KW-0418">Kinase</keyword>
<feature type="region of interest" description="Disordered" evidence="7">
    <location>
        <begin position="369"/>
        <end position="390"/>
    </location>
</feature>
<keyword evidence="2 9" id="KW-0723">Serine/threonine-protein kinase</keyword>
<dbReference type="RefSeq" id="WP_078980456.1">
    <property type="nucleotide sequence ID" value="NZ_MWQN01000002.1"/>
</dbReference>
<dbReference type="Proteomes" id="UP000190037">
    <property type="component" value="Unassembled WGS sequence"/>
</dbReference>
<dbReference type="GO" id="GO:0005975">
    <property type="term" value="P:carbohydrate metabolic process"/>
    <property type="evidence" value="ECO:0007669"/>
    <property type="project" value="InterPro"/>
</dbReference>
<feature type="compositionally biased region" description="Low complexity" evidence="7">
    <location>
        <begin position="370"/>
        <end position="390"/>
    </location>
</feature>
<evidence type="ECO:0000256" key="2">
    <source>
        <dbReference type="ARBA" id="ARBA00022527"/>
    </source>
</evidence>
<evidence type="ECO:0000259" key="8">
    <source>
        <dbReference type="PROSITE" id="PS50011"/>
    </source>
</evidence>
<evidence type="ECO:0000256" key="5">
    <source>
        <dbReference type="ARBA" id="ARBA00022777"/>
    </source>
</evidence>
<evidence type="ECO:0000256" key="1">
    <source>
        <dbReference type="ARBA" id="ARBA00012513"/>
    </source>
</evidence>
<dbReference type="Gene3D" id="1.10.510.10">
    <property type="entry name" value="Transferase(Phosphotransferase) domain 1"/>
    <property type="match status" value="1"/>
</dbReference>
<keyword evidence="4" id="KW-0547">Nucleotide-binding</keyword>
<evidence type="ECO:0000256" key="3">
    <source>
        <dbReference type="ARBA" id="ARBA00022679"/>
    </source>
</evidence>
<dbReference type="Pfam" id="PF05147">
    <property type="entry name" value="LANC_like"/>
    <property type="match status" value="1"/>
</dbReference>
<keyword evidence="3" id="KW-0808">Transferase</keyword>
<dbReference type="STRING" id="159449.B4N89_34840"/>
<gene>
    <name evidence="9" type="ORF">B4N89_34840</name>
</gene>
<protein>
    <recommendedName>
        <fullName evidence="1">non-specific serine/threonine protein kinase</fullName>
        <ecNumber evidence="1">2.7.11.1</ecNumber>
    </recommendedName>
</protein>
<evidence type="ECO:0000256" key="4">
    <source>
        <dbReference type="ARBA" id="ARBA00022741"/>
    </source>
</evidence>
<dbReference type="InterPro" id="IPR007822">
    <property type="entry name" value="LANC-like"/>
</dbReference>
<comment type="caution">
    <text evidence="9">The sequence shown here is derived from an EMBL/GenBank/DDBJ whole genome shotgun (WGS) entry which is preliminary data.</text>
</comment>